<keyword evidence="4" id="KW-1185">Reference proteome</keyword>
<name>A0A180FWH9_PUCT1</name>
<sequence>MDPPIHDQTAILQDQSVIIQEQSAIIQEQRAALKRMEERMAAFFDQQKAPQNVPIP</sequence>
<keyword evidence="1" id="KW-0175">Coiled coil</keyword>
<dbReference type="Proteomes" id="UP000005240">
    <property type="component" value="Unassembled WGS sequence"/>
</dbReference>
<gene>
    <name evidence="2" type="ORF">PTTG_11203</name>
</gene>
<dbReference type="AlphaFoldDB" id="A0A180FWH9"/>
<feature type="non-terminal residue" evidence="2">
    <location>
        <position position="56"/>
    </location>
</feature>
<dbReference type="EMBL" id="ADAS02010478">
    <property type="protein sequence ID" value="OAV84867.1"/>
    <property type="molecule type" value="Genomic_DNA"/>
</dbReference>
<accession>A0A180FWH9</accession>
<protein>
    <submittedName>
        <fullName evidence="2 3">Uncharacterized protein</fullName>
    </submittedName>
</protein>
<evidence type="ECO:0000313" key="4">
    <source>
        <dbReference type="Proteomes" id="UP000005240"/>
    </source>
</evidence>
<reference evidence="3" key="4">
    <citation type="submission" date="2025-05" db="UniProtKB">
        <authorList>
            <consortium name="EnsemblFungi"/>
        </authorList>
    </citation>
    <scope>IDENTIFICATION</scope>
    <source>
        <strain evidence="3">isolate 1-1 / race 1 (BBBD)</strain>
    </source>
</reference>
<reference evidence="2" key="2">
    <citation type="submission" date="2016-05" db="EMBL/GenBank/DDBJ databases">
        <title>Comparative analysis highlights variable genome content of wheat rusts and divergence of the mating loci.</title>
        <authorList>
            <person name="Cuomo C.A."/>
            <person name="Bakkeren G."/>
            <person name="Szabo L."/>
            <person name="Khalil H."/>
            <person name="Joly D."/>
            <person name="Goldberg J."/>
            <person name="Young S."/>
            <person name="Zeng Q."/>
            <person name="Fellers J."/>
        </authorList>
    </citation>
    <scope>NUCLEOTIDE SEQUENCE [LARGE SCALE GENOMIC DNA]</scope>
    <source>
        <strain evidence="2">1-1 BBBD Race 1</strain>
    </source>
</reference>
<evidence type="ECO:0000313" key="2">
    <source>
        <dbReference type="EMBL" id="OAV84867.1"/>
    </source>
</evidence>
<dbReference type="VEuPathDB" id="FungiDB:PTTG_11203"/>
<dbReference type="EnsemblFungi" id="PTTG_11203-t43_1">
    <property type="protein sequence ID" value="PTTG_11203-t43_1-p1"/>
    <property type="gene ID" value="PTTG_11203"/>
</dbReference>
<proteinExistence type="predicted"/>
<reference evidence="3 4" key="3">
    <citation type="journal article" date="2017" name="G3 (Bethesda)">
        <title>Comparative analysis highlights variable genome content of wheat rusts and divergence of the mating loci.</title>
        <authorList>
            <person name="Cuomo C.A."/>
            <person name="Bakkeren G."/>
            <person name="Khalil H.B."/>
            <person name="Panwar V."/>
            <person name="Joly D."/>
            <person name="Linning R."/>
            <person name="Sakthikumar S."/>
            <person name="Song X."/>
            <person name="Adiconis X."/>
            <person name="Fan L."/>
            <person name="Goldberg J.M."/>
            <person name="Levin J.Z."/>
            <person name="Young S."/>
            <person name="Zeng Q."/>
            <person name="Anikster Y."/>
            <person name="Bruce M."/>
            <person name="Wang M."/>
            <person name="Yin C."/>
            <person name="McCallum B."/>
            <person name="Szabo L.J."/>
            <person name="Hulbert S."/>
            <person name="Chen X."/>
            <person name="Fellers J.P."/>
        </authorList>
    </citation>
    <scope>NUCLEOTIDE SEQUENCE</scope>
    <source>
        <strain evidence="3">isolate 1-1 / race 1 (BBBD)</strain>
        <strain evidence="4">Isolate 1-1 / race 1 (BBBD)</strain>
    </source>
</reference>
<evidence type="ECO:0000256" key="1">
    <source>
        <dbReference type="SAM" id="Coils"/>
    </source>
</evidence>
<feature type="coiled-coil region" evidence="1">
    <location>
        <begin position="19"/>
        <end position="46"/>
    </location>
</feature>
<evidence type="ECO:0000313" key="3">
    <source>
        <dbReference type="EnsemblFungi" id="PTTG_11203-t43_1-p1"/>
    </source>
</evidence>
<organism evidence="2">
    <name type="scientific">Puccinia triticina (isolate 1-1 / race 1 (BBBD))</name>
    <name type="common">Brown leaf rust fungus</name>
    <dbReference type="NCBI Taxonomy" id="630390"/>
    <lineage>
        <taxon>Eukaryota</taxon>
        <taxon>Fungi</taxon>
        <taxon>Dikarya</taxon>
        <taxon>Basidiomycota</taxon>
        <taxon>Pucciniomycotina</taxon>
        <taxon>Pucciniomycetes</taxon>
        <taxon>Pucciniales</taxon>
        <taxon>Pucciniaceae</taxon>
        <taxon>Puccinia</taxon>
    </lineage>
</organism>
<reference evidence="2" key="1">
    <citation type="submission" date="2009-11" db="EMBL/GenBank/DDBJ databases">
        <authorList>
            <consortium name="The Broad Institute Genome Sequencing Platform"/>
            <person name="Ward D."/>
            <person name="Feldgarden M."/>
            <person name="Earl A."/>
            <person name="Young S.K."/>
            <person name="Zeng Q."/>
            <person name="Koehrsen M."/>
            <person name="Alvarado L."/>
            <person name="Berlin A."/>
            <person name="Bochicchio J."/>
            <person name="Borenstein D."/>
            <person name="Chapman S.B."/>
            <person name="Chen Z."/>
            <person name="Engels R."/>
            <person name="Freedman E."/>
            <person name="Gellesch M."/>
            <person name="Goldberg J."/>
            <person name="Griggs A."/>
            <person name="Gujja S."/>
            <person name="Heilman E."/>
            <person name="Heiman D."/>
            <person name="Hepburn T."/>
            <person name="Howarth C."/>
            <person name="Jen D."/>
            <person name="Larson L."/>
            <person name="Lewis B."/>
            <person name="Mehta T."/>
            <person name="Park D."/>
            <person name="Pearson M."/>
            <person name="Roberts A."/>
            <person name="Saif S."/>
            <person name="Shea T."/>
            <person name="Shenoy N."/>
            <person name="Sisk P."/>
            <person name="Stolte C."/>
            <person name="Sykes S."/>
            <person name="Thomson T."/>
            <person name="Walk T."/>
            <person name="White J."/>
            <person name="Yandava C."/>
            <person name="Izard J."/>
            <person name="Baranova O.V."/>
            <person name="Blanton J.M."/>
            <person name="Tanner A.C."/>
            <person name="Dewhirst F.E."/>
            <person name="Haas B."/>
            <person name="Nusbaum C."/>
            <person name="Birren B."/>
        </authorList>
    </citation>
    <scope>NUCLEOTIDE SEQUENCE [LARGE SCALE GENOMIC DNA]</scope>
    <source>
        <strain evidence="2">1-1 BBBD Race 1</strain>
    </source>
</reference>